<organism evidence="2 3">
    <name type="scientific">Aromatoleum diolicum</name>
    <dbReference type="NCBI Taxonomy" id="75796"/>
    <lineage>
        <taxon>Bacteria</taxon>
        <taxon>Pseudomonadati</taxon>
        <taxon>Pseudomonadota</taxon>
        <taxon>Betaproteobacteria</taxon>
        <taxon>Rhodocyclales</taxon>
        <taxon>Rhodocyclaceae</taxon>
        <taxon>Aromatoleum</taxon>
    </lineage>
</organism>
<dbReference type="NCBIfam" id="NF033429">
    <property type="entry name" value="ImuA_translesion"/>
    <property type="match status" value="1"/>
</dbReference>
<accession>A0ABX1QC17</accession>
<gene>
    <name evidence="2" type="primary">imuA</name>
    <name evidence="2" type="ORF">GPA25_09875</name>
</gene>
<dbReference type="InterPro" id="IPR027417">
    <property type="entry name" value="P-loop_NTPase"/>
</dbReference>
<evidence type="ECO:0000313" key="3">
    <source>
        <dbReference type="Proteomes" id="UP000648984"/>
    </source>
</evidence>
<reference evidence="2 3" key="1">
    <citation type="submission" date="2019-12" db="EMBL/GenBank/DDBJ databases">
        <title>Comparative genomics gives insights into the taxonomy of the Azoarcus-Aromatoleum group and reveals separate origins of nif in the plant-associated Azoarcus and non-plant-associated Aromatoleum sub-groups.</title>
        <authorList>
            <person name="Lafos M."/>
            <person name="Maluk M."/>
            <person name="Batista M."/>
            <person name="Junghare M."/>
            <person name="Carmona M."/>
            <person name="Faoro H."/>
            <person name="Cruz L.M."/>
            <person name="Battistoni F."/>
            <person name="De Souza E."/>
            <person name="Pedrosa F."/>
            <person name="Chen W.-M."/>
            <person name="Poole P.S."/>
            <person name="Dixon R.A."/>
            <person name="James E.K."/>
        </authorList>
    </citation>
    <scope>NUCLEOTIDE SEQUENCE [LARGE SCALE GENOMIC DNA]</scope>
    <source>
        <strain evidence="2 3">22Lin</strain>
    </source>
</reference>
<dbReference type="RefSeq" id="WP_169260208.1">
    <property type="nucleotide sequence ID" value="NZ_WTVQ01000013.1"/>
</dbReference>
<dbReference type="Pfam" id="PF03846">
    <property type="entry name" value="SulA"/>
    <property type="match status" value="1"/>
</dbReference>
<dbReference type="InterPro" id="IPR047610">
    <property type="entry name" value="ImuA_translesion"/>
</dbReference>
<dbReference type="Gene3D" id="3.40.50.300">
    <property type="entry name" value="P-loop containing nucleotide triphosphate hydrolases"/>
    <property type="match status" value="1"/>
</dbReference>
<dbReference type="PANTHER" id="PTHR35369:SF3">
    <property type="entry name" value="TRANSLESION DNA SYNTHESIS-ASSOCIATED PROTEIN IMUA"/>
    <property type="match status" value="1"/>
</dbReference>
<dbReference type="InterPro" id="IPR050356">
    <property type="entry name" value="SulA_CellDiv_inhibitor"/>
</dbReference>
<comment type="caution">
    <text evidence="2">The sequence shown here is derived from an EMBL/GenBank/DDBJ whole genome shotgun (WGS) entry which is preliminary data.</text>
</comment>
<protein>
    <submittedName>
        <fullName evidence="2">Translesion DNA synthesis-associated protein ImuA</fullName>
    </submittedName>
</protein>
<dbReference type="EMBL" id="WTVQ01000013">
    <property type="protein sequence ID" value="NMG75065.1"/>
    <property type="molecule type" value="Genomic_DNA"/>
</dbReference>
<keyword evidence="3" id="KW-1185">Reference proteome</keyword>
<proteinExistence type="predicted"/>
<keyword evidence="1" id="KW-0227">DNA damage</keyword>
<dbReference type="InterPro" id="IPR004596">
    <property type="entry name" value="Cell_div_suppressor_SulA"/>
</dbReference>
<dbReference type="SUPFAM" id="SSF52540">
    <property type="entry name" value="P-loop containing nucleoside triphosphate hydrolases"/>
    <property type="match status" value="1"/>
</dbReference>
<name>A0ABX1QC17_9RHOO</name>
<dbReference type="InterPro" id="IPR017166">
    <property type="entry name" value="UCP037290"/>
</dbReference>
<dbReference type="PANTHER" id="PTHR35369">
    <property type="entry name" value="BLR3025 PROTEIN-RELATED"/>
    <property type="match status" value="1"/>
</dbReference>
<evidence type="ECO:0000256" key="1">
    <source>
        <dbReference type="ARBA" id="ARBA00022763"/>
    </source>
</evidence>
<evidence type="ECO:0000313" key="2">
    <source>
        <dbReference type="EMBL" id="NMG75065.1"/>
    </source>
</evidence>
<sequence length="240" mass="25263">MSAAAQATLAALPPGLVWQADRLAHPTEAGMATGFAALDAQLPGGGWPRNALIELLADAPGIGELGLLLPVLRTVSAERWIVWVAPPWLPYAPALEAAGVPLEQLLLLEPANHAETLWAIRQALASGGSSVVLAWLTRADTAALRRLQLAAEASATPLFLFRPATAARQPSPASLRLRLEAQDDRLSVDIFKRRGPGLTAPIQLSIPQRPISACSPVYTDALVCTDPVRIAATGIHTGRG</sequence>
<dbReference type="Proteomes" id="UP000648984">
    <property type="component" value="Unassembled WGS sequence"/>
</dbReference>
<dbReference type="PIRSF" id="PIRSF037290">
    <property type="entry name" value="UCP037290"/>
    <property type="match status" value="1"/>
</dbReference>